<name>A0A127JYR7_9BURK</name>
<gene>
    <name evidence="1" type="ORF">UC35_22560</name>
</gene>
<protein>
    <submittedName>
        <fullName evidence="1">Uncharacterized protein</fullName>
    </submittedName>
</protein>
<dbReference type="RefSeq" id="WP_061503537.1">
    <property type="nucleotide sequence ID" value="NZ_CP010951.1"/>
</dbReference>
<dbReference type="EMBL" id="CP010951">
    <property type="protein sequence ID" value="AMO25101.1"/>
    <property type="molecule type" value="Genomic_DNA"/>
</dbReference>
<dbReference type="AlphaFoldDB" id="A0A127JYR7"/>
<dbReference type="Proteomes" id="UP000070433">
    <property type="component" value="Chromosome"/>
</dbReference>
<evidence type="ECO:0000313" key="2">
    <source>
        <dbReference type="Proteomes" id="UP000070433"/>
    </source>
</evidence>
<reference evidence="1 2" key="1">
    <citation type="journal article" date="2014" name="Int. J. Syst. Evol. Microbiol.">
        <title>Ramlibacter solisilvae sp. nov., isolated from forest soil, and emended description of the genus Ramlibacter.</title>
        <authorList>
            <person name="Lee H.J."/>
            <person name="Lee S.H."/>
            <person name="Lee S.S."/>
            <person name="Lee J.S."/>
            <person name="Kim Y."/>
            <person name="Kim S.C."/>
            <person name="Jeon C.O."/>
        </authorList>
    </citation>
    <scope>NUCLEOTIDE SEQUENCE [LARGE SCALE GENOMIC DNA]</scope>
    <source>
        <strain evidence="1 2">5-10</strain>
    </source>
</reference>
<organism evidence="1 2">
    <name type="scientific">Ramlibacter tataouinensis</name>
    <dbReference type="NCBI Taxonomy" id="94132"/>
    <lineage>
        <taxon>Bacteria</taxon>
        <taxon>Pseudomonadati</taxon>
        <taxon>Pseudomonadota</taxon>
        <taxon>Betaproteobacteria</taxon>
        <taxon>Burkholderiales</taxon>
        <taxon>Comamonadaceae</taxon>
        <taxon>Ramlibacter</taxon>
    </lineage>
</organism>
<sequence length="90" mass="10291">MIDKAQAELAKSLFEQTRAAALQAHDAWDMVMKAQKTMMDSMRGMGPPFAMAADQYDKLMDFHSKQYKAALDFMNKMSTEYQQMLSQGKK</sequence>
<proteinExistence type="predicted"/>
<evidence type="ECO:0000313" key="1">
    <source>
        <dbReference type="EMBL" id="AMO25101.1"/>
    </source>
</evidence>
<accession>A0A127JYR7</accession>
<keyword evidence="2" id="KW-1185">Reference proteome</keyword>
<dbReference type="OrthoDB" id="9154031at2"/>